<evidence type="ECO:0000313" key="1">
    <source>
        <dbReference type="EMBL" id="MFH8551680.1"/>
    </source>
</evidence>
<keyword evidence="2" id="KW-1185">Reference proteome</keyword>
<organism evidence="1 2">
    <name type="scientific">Streptomyces longisporoflavus</name>
    <dbReference type="NCBI Taxonomy" id="28044"/>
    <lineage>
        <taxon>Bacteria</taxon>
        <taxon>Bacillati</taxon>
        <taxon>Actinomycetota</taxon>
        <taxon>Actinomycetes</taxon>
        <taxon>Kitasatosporales</taxon>
        <taxon>Streptomycetaceae</taxon>
        <taxon>Streptomyces</taxon>
    </lineage>
</organism>
<comment type="caution">
    <text evidence="1">The sequence shown here is derived from an EMBL/GenBank/DDBJ whole genome shotgun (WGS) entry which is preliminary data.</text>
</comment>
<proteinExistence type="predicted"/>
<name>A0ABW7R342_9ACTN</name>
<accession>A0ABW7R342</accession>
<protein>
    <submittedName>
        <fullName evidence="1">Lasso RiPP family leader peptide-containing protein</fullName>
    </submittedName>
</protein>
<reference evidence="1 2" key="1">
    <citation type="submission" date="2024-10" db="EMBL/GenBank/DDBJ databases">
        <title>The Natural Products Discovery Center: Release of the First 8490 Sequenced Strains for Exploring Actinobacteria Biosynthetic Diversity.</title>
        <authorList>
            <person name="Kalkreuter E."/>
            <person name="Kautsar S.A."/>
            <person name="Yang D."/>
            <person name="Bader C.D."/>
            <person name="Teijaro C.N."/>
            <person name="Fluegel L."/>
            <person name="Davis C.M."/>
            <person name="Simpson J.R."/>
            <person name="Lauterbach L."/>
            <person name="Steele A.D."/>
            <person name="Gui C."/>
            <person name="Meng S."/>
            <person name="Li G."/>
            <person name="Viehrig K."/>
            <person name="Ye F."/>
            <person name="Su P."/>
            <person name="Kiefer A.F."/>
            <person name="Nichols A."/>
            <person name="Cepeda A.J."/>
            <person name="Yan W."/>
            <person name="Fan B."/>
            <person name="Jiang Y."/>
            <person name="Adhikari A."/>
            <person name="Zheng C.-J."/>
            <person name="Schuster L."/>
            <person name="Cowan T.M."/>
            <person name="Smanski M.J."/>
            <person name="Chevrette M.G."/>
            <person name="De Carvalho L.P.S."/>
            <person name="Shen B."/>
        </authorList>
    </citation>
    <scope>NUCLEOTIDE SEQUENCE [LARGE SCALE GENOMIC DNA]</scope>
    <source>
        <strain evidence="1 2">NPDC017990</strain>
    </source>
</reference>
<dbReference type="NCBIfam" id="NF033521">
    <property type="entry name" value="lasso_leader_L3"/>
    <property type="match status" value="1"/>
</dbReference>
<sequence length="46" mass="5042">MLEERAIEEAEVYQPPVLVEVGGYAEVTEGFTGETWDNFGGFFGLG</sequence>
<gene>
    <name evidence="1" type="ORF">ACH4F9_42560</name>
</gene>
<evidence type="ECO:0000313" key="2">
    <source>
        <dbReference type="Proteomes" id="UP001610818"/>
    </source>
</evidence>
<dbReference type="EMBL" id="JBIRGQ010000014">
    <property type="protein sequence ID" value="MFH8551680.1"/>
    <property type="molecule type" value="Genomic_DNA"/>
</dbReference>
<dbReference type="Proteomes" id="UP001610818">
    <property type="component" value="Unassembled WGS sequence"/>
</dbReference>
<dbReference type="RefSeq" id="WP_397718718.1">
    <property type="nucleotide sequence ID" value="NZ_JBIRGN010000014.1"/>
</dbReference>